<evidence type="ECO:0000256" key="1">
    <source>
        <dbReference type="ARBA" id="ARBA00022490"/>
    </source>
</evidence>
<dbReference type="CDD" id="cd02440">
    <property type="entry name" value="AdoMet_MTases"/>
    <property type="match status" value="1"/>
</dbReference>
<dbReference type="STRING" id="990712.SAMN05216257_101649"/>
<dbReference type="OrthoDB" id="9816072at2"/>
<dbReference type="GO" id="GO:0008757">
    <property type="term" value="F:S-adenosylmethionine-dependent methyltransferase activity"/>
    <property type="evidence" value="ECO:0007669"/>
    <property type="project" value="InterPro"/>
</dbReference>
<dbReference type="PANTHER" id="PTHR47816">
    <property type="entry name" value="RIBOSOMAL RNA SMALL SUBUNIT METHYLTRANSFERASE C"/>
    <property type="match status" value="1"/>
</dbReference>
<protein>
    <submittedName>
        <fullName evidence="7">16S rRNA (Guanine1207-N2)-methyltransferase</fullName>
    </submittedName>
</protein>
<keyword evidence="4 7" id="KW-0808">Transferase</keyword>
<dbReference type="InterPro" id="IPR029063">
    <property type="entry name" value="SAM-dependent_MTases_sf"/>
</dbReference>
<keyword evidence="8" id="KW-1185">Reference proteome</keyword>
<evidence type="ECO:0000256" key="5">
    <source>
        <dbReference type="ARBA" id="ARBA00022691"/>
    </source>
</evidence>
<evidence type="ECO:0000313" key="8">
    <source>
        <dbReference type="Proteomes" id="UP000199328"/>
    </source>
</evidence>
<evidence type="ECO:0000256" key="3">
    <source>
        <dbReference type="ARBA" id="ARBA00022603"/>
    </source>
</evidence>
<dbReference type="GO" id="GO:0006364">
    <property type="term" value="P:rRNA processing"/>
    <property type="evidence" value="ECO:0007669"/>
    <property type="project" value="UniProtKB-KW"/>
</dbReference>
<dbReference type="Proteomes" id="UP000199328">
    <property type="component" value="Unassembled WGS sequence"/>
</dbReference>
<proteinExistence type="predicted"/>
<dbReference type="PANTHER" id="PTHR47816:SF4">
    <property type="entry name" value="RIBOSOMAL RNA SMALL SUBUNIT METHYLTRANSFERASE C"/>
    <property type="match status" value="1"/>
</dbReference>
<dbReference type="InterPro" id="IPR002052">
    <property type="entry name" value="DNA_methylase_N6_adenine_CS"/>
</dbReference>
<keyword evidence="5" id="KW-0949">S-adenosyl-L-methionine</keyword>
<dbReference type="PROSITE" id="PS00092">
    <property type="entry name" value="N6_MTASE"/>
    <property type="match status" value="1"/>
</dbReference>
<accession>A0A1G8ZCI9</accession>
<dbReference type="EMBL" id="FNFV01000001">
    <property type="protein sequence ID" value="SDK12125.1"/>
    <property type="molecule type" value="Genomic_DNA"/>
</dbReference>
<evidence type="ECO:0000256" key="4">
    <source>
        <dbReference type="ARBA" id="ARBA00022679"/>
    </source>
</evidence>
<name>A0A1G8ZCI9_9RHOB</name>
<dbReference type="GO" id="GO:0003676">
    <property type="term" value="F:nucleic acid binding"/>
    <property type="evidence" value="ECO:0007669"/>
    <property type="project" value="InterPro"/>
</dbReference>
<feature type="domain" description="Methyltransferase small" evidence="6">
    <location>
        <begin position="159"/>
        <end position="320"/>
    </location>
</feature>
<dbReference type="AlphaFoldDB" id="A0A1G8ZCI9"/>
<dbReference type="InterPro" id="IPR046977">
    <property type="entry name" value="RsmC/RlmG"/>
</dbReference>
<evidence type="ECO:0000256" key="2">
    <source>
        <dbReference type="ARBA" id="ARBA00022552"/>
    </source>
</evidence>
<dbReference type="RefSeq" id="WP_092498048.1">
    <property type="nucleotide sequence ID" value="NZ_FNFV01000001.1"/>
</dbReference>
<keyword evidence="3 7" id="KW-0489">Methyltransferase</keyword>
<dbReference type="InterPro" id="IPR007848">
    <property type="entry name" value="Small_mtfrase_dom"/>
</dbReference>
<reference evidence="8" key="1">
    <citation type="submission" date="2016-10" db="EMBL/GenBank/DDBJ databases">
        <authorList>
            <person name="Varghese N."/>
            <person name="Submissions S."/>
        </authorList>
    </citation>
    <scope>NUCLEOTIDE SEQUENCE [LARGE SCALE GENOMIC DNA]</scope>
    <source>
        <strain evidence="8">CGMCC 1.10789</strain>
    </source>
</reference>
<organism evidence="7 8">
    <name type="scientific">Meinhardsimonia xiamenensis</name>
    <dbReference type="NCBI Taxonomy" id="990712"/>
    <lineage>
        <taxon>Bacteria</taxon>
        <taxon>Pseudomonadati</taxon>
        <taxon>Pseudomonadota</taxon>
        <taxon>Alphaproteobacteria</taxon>
        <taxon>Rhodobacterales</taxon>
        <taxon>Paracoccaceae</taxon>
        <taxon>Meinhardsimonia</taxon>
    </lineage>
</organism>
<gene>
    <name evidence="7" type="ORF">SAMN05216257_101649</name>
</gene>
<dbReference type="Gene3D" id="3.40.50.150">
    <property type="entry name" value="Vaccinia Virus protein VP39"/>
    <property type="match status" value="1"/>
</dbReference>
<dbReference type="SUPFAM" id="SSF53335">
    <property type="entry name" value="S-adenosyl-L-methionine-dependent methyltransferases"/>
    <property type="match status" value="1"/>
</dbReference>
<dbReference type="GO" id="GO:0032259">
    <property type="term" value="P:methylation"/>
    <property type="evidence" value="ECO:0007669"/>
    <property type="project" value="UniProtKB-KW"/>
</dbReference>
<keyword evidence="2" id="KW-0698">rRNA processing</keyword>
<keyword evidence="1" id="KW-0963">Cytoplasm</keyword>
<sequence>MNSSRLTRALEEGAPRIDRLSRVAVIEPRRGDDLSVLPREGLEIIQGFRPDHDAFEAAGYTVRLAPQGRYQAAIVSLPRVRELARDRIALAAEITGGGPVLVDGQKTDGIDGLLREVRRRVELGGVVARAHGKMFWFEGGDFSDWRMADEPREIEGGWITRPGVFSADAPDRGSRLLTEALPPKLGKKVADLGAGWGYLARSILERADVGRLDLVEADHAALDCARRNISDARAVFHWADVTEWGEAASFDCVVTNPPFHAGRRADPALGRAFIAAAARLLKPSGRLYLVANRHLPYERDLRAAFAEVREIGGDGGFKVIEAVRPLASRNRGRR</sequence>
<dbReference type="Pfam" id="PF05175">
    <property type="entry name" value="MTS"/>
    <property type="match status" value="1"/>
</dbReference>
<dbReference type="GO" id="GO:0008170">
    <property type="term" value="F:N-methyltransferase activity"/>
    <property type="evidence" value="ECO:0007669"/>
    <property type="project" value="UniProtKB-ARBA"/>
</dbReference>
<evidence type="ECO:0000313" key="7">
    <source>
        <dbReference type="EMBL" id="SDK12125.1"/>
    </source>
</evidence>
<evidence type="ECO:0000259" key="6">
    <source>
        <dbReference type="Pfam" id="PF05175"/>
    </source>
</evidence>